<dbReference type="Gene3D" id="3.50.50.60">
    <property type="entry name" value="FAD/NAD(P)-binding domain"/>
    <property type="match status" value="2"/>
</dbReference>
<name>A0ABT7DTZ4_9NEIS</name>
<protein>
    <submittedName>
        <fullName evidence="9">UbiH/UbiF family hydroxylase</fullName>
    </submittedName>
</protein>
<evidence type="ECO:0000259" key="8">
    <source>
        <dbReference type="Pfam" id="PF01494"/>
    </source>
</evidence>
<reference evidence="9" key="1">
    <citation type="submission" date="2023-03" db="EMBL/GenBank/DDBJ databases">
        <title>Chitinimonas shenzhenensis gen. nov., sp. nov., a novel member of family Burkholderiaceae isolated from activated sludge collected in Shen Zhen, China.</title>
        <authorList>
            <person name="Wang X."/>
        </authorList>
    </citation>
    <scope>NUCLEOTIDE SEQUENCE</scope>
    <source>
        <strain evidence="9">DQS-5</strain>
    </source>
</reference>
<comment type="cofactor">
    <cofactor evidence="1">
        <name>FAD</name>
        <dbReference type="ChEBI" id="CHEBI:57692"/>
    </cofactor>
</comment>
<keyword evidence="10" id="KW-1185">Reference proteome</keyword>
<evidence type="ECO:0000313" key="10">
    <source>
        <dbReference type="Proteomes" id="UP001172778"/>
    </source>
</evidence>
<dbReference type="PANTHER" id="PTHR43876">
    <property type="entry name" value="UBIQUINONE BIOSYNTHESIS MONOOXYGENASE COQ6, MITOCHONDRIAL"/>
    <property type="match status" value="1"/>
</dbReference>
<dbReference type="NCBIfam" id="TIGR01988">
    <property type="entry name" value="Ubi-OHases"/>
    <property type="match status" value="1"/>
</dbReference>
<proteinExistence type="inferred from homology"/>
<evidence type="ECO:0000256" key="7">
    <source>
        <dbReference type="ARBA" id="ARBA00023033"/>
    </source>
</evidence>
<comment type="pathway">
    <text evidence="2">Cofactor biosynthesis; ubiquinone biosynthesis.</text>
</comment>
<comment type="caution">
    <text evidence="9">The sequence shown here is derived from an EMBL/GenBank/DDBJ whole genome shotgun (WGS) entry which is preliminary data.</text>
</comment>
<accession>A0ABT7DTZ4</accession>
<gene>
    <name evidence="9" type="ORF">PZA18_05580</name>
</gene>
<dbReference type="InterPro" id="IPR018168">
    <property type="entry name" value="Ubi_Hdrlase_CS"/>
</dbReference>
<keyword evidence="6" id="KW-0560">Oxidoreductase</keyword>
<dbReference type="Pfam" id="PF01494">
    <property type="entry name" value="FAD_binding_3"/>
    <property type="match status" value="1"/>
</dbReference>
<evidence type="ECO:0000313" key="9">
    <source>
        <dbReference type="EMBL" id="MDK2123517.1"/>
    </source>
</evidence>
<feature type="domain" description="FAD-binding" evidence="8">
    <location>
        <begin position="5"/>
        <end position="339"/>
    </location>
</feature>
<dbReference type="Proteomes" id="UP001172778">
    <property type="component" value="Unassembled WGS sequence"/>
</dbReference>
<evidence type="ECO:0000256" key="1">
    <source>
        <dbReference type="ARBA" id="ARBA00001974"/>
    </source>
</evidence>
<keyword evidence="4" id="KW-0285">Flavoprotein</keyword>
<keyword evidence="5" id="KW-0274">FAD</keyword>
<dbReference type="PRINTS" id="PR00420">
    <property type="entry name" value="RNGMNOXGNASE"/>
</dbReference>
<sequence>MTQEFDIAICGGGLVGATLALALADSPLRVAMIEGRQPAPPTGEAWDSRIYAVSPRNRHLLQQLGAWQRLPLDRIGNVQDMRVRGDAGGTLHFSAVDVGSDELATIIENSTLQTAIWSALADRGNVSLLCPARPQGVEWGQQAATLILEDGQTLKTRLLVAADGAESWLRQQAGIGISQAPYEQQGVVANFECSRPHGFVARQWFRQDGVLAWLPLPGNRISIVWSTHDAKAAELKALPADALCEAVAAAGGRELGELRLITPAAGFPLRLTHVKSLVSPRLALIGDAAHTVHPLAGQGVNLGFQDARVLADVLLGAGRRDPGDYLLLRRYERARREDVMMMQAVTHGLDRLFRPQQAPIAWLRNAGLTLTDKMGPLKRLLIRQAL</sequence>
<evidence type="ECO:0000256" key="2">
    <source>
        <dbReference type="ARBA" id="ARBA00004749"/>
    </source>
</evidence>
<evidence type="ECO:0000256" key="3">
    <source>
        <dbReference type="ARBA" id="ARBA00005349"/>
    </source>
</evidence>
<evidence type="ECO:0000256" key="6">
    <source>
        <dbReference type="ARBA" id="ARBA00023002"/>
    </source>
</evidence>
<dbReference type="InterPro" id="IPR036188">
    <property type="entry name" value="FAD/NAD-bd_sf"/>
</dbReference>
<organism evidence="9 10">
    <name type="scientific">Parachitinimonas caeni</name>
    <dbReference type="NCBI Taxonomy" id="3031301"/>
    <lineage>
        <taxon>Bacteria</taxon>
        <taxon>Pseudomonadati</taxon>
        <taxon>Pseudomonadota</taxon>
        <taxon>Betaproteobacteria</taxon>
        <taxon>Neisseriales</taxon>
        <taxon>Chitinibacteraceae</taxon>
        <taxon>Parachitinimonas</taxon>
    </lineage>
</organism>
<dbReference type="PANTHER" id="PTHR43876:SF7">
    <property type="entry name" value="UBIQUINONE BIOSYNTHESIS MONOOXYGENASE COQ6, MITOCHONDRIAL"/>
    <property type="match status" value="1"/>
</dbReference>
<dbReference type="EMBL" id="JARRAF010000005">
    <property type="protein sequence ID" value="MDK2123517.1"/>
    <property type="molecule type" value="Genomic_DNA"/>
</dbReference>
<evidence type="ECO:0000256" key="5">
    <source>
        <dbReference type="ARBA" id="ARBA00022827"/>
    </source>
</evidence>
<keyword evidence="7" id="KW-0503">Monooxygenase</keyword>
<dbReference type="NCBIfam" id="NF005788">
    <property type="entry name" value="PRK07608.1-3"/>
    <property type="match status" value="1"/>
</dbReference>
<evidence type="ECO:0000256" key="4">
    <source>
        <dbReference type="ARBA" id="ARBA00022630"/>
    </source>
</evidence>
<dbReference type="PROSITE" id="PS01304">
    <property type="entry name" value="UBIH"/>
    <property type="match status" value="1"/>
</dbReference>
<dbReference type="SUPFAM" id="SSF51905">
    <property type="entry name" value="FAD/NAD(P)-binding domain"/>
    <property type="match status" value="1"/>
</dbReference>
<dbReference type="InterPro" id="IPR002938">
    <property type="entry name" value="FAD-bd"/>
</dbReference>
<dbReference type="InterPro" id="IPR010971">
    <property type="entry name" value="UbiH/COQ6"/>
</dbReference>
<comment type="similarity">
    <text evidence="3">Belongs to the UbiH/COQ6 family.</text>
</comment>
<dbReference type="InterPro" id="IPR051205">
    <property type="entry name" value="UbiH/COQ6_monooxygenase"/>
</dbReference>
<dbReference type="RefSeq" id="WP_284099818.1">
    <property type="nucleotide sequence ID" value="NZ_JARRAF010000005.1"/>
</dbReference>